<dbReference type="Proteomes" id="UP001144372">
    <property type="component" value="Unassembled WGS sequence"/>
</dbReference>
<dbReference type="EMBL" id="BSDR01000001">
    <property type="protein sequence ID" value="GLI34672.1"/>
    <property type="molecule type" value="Genomic_DNA"/>
</dbReference>
<comment type="caution">
    <text evidence="1">The sequence shown here is derived from an EMBL/GenBank/DDBJ whole genome shotgun (WGS) entry which is preliminary data.</text>
</comment>
<sequence length="148" mass="16399">MSDEEKQELLETLSRNMAVLQREVGQCRSLIGMLLGRNVNEPFPGMLQGVSMSASSENRLRESVLEAIDTLEETRKAFKSKRLETLRKKLTQVLAEAQGSGRPVLILPESCSCCGSGDCEKCSCWSGGSPYREEKELQEKIKGGGERE</sequence>
<accession>A0A9W6D1Y2</accession>
<proteinExistence type="predicted"/>
<evidence type="ECO:0000313" key="1">
    <source>
        <dbReference type="EMBL" id="GLI34672.1"/>
    </source>
</evidence>
<keyword evidence="2" id="KW-1185">Reference proteome</keyword>
<evidence type="ECO:0000313" key="2">
    <source>
        <dbReference type="Proteomes" id="UP001144372"/>
    </source>
</evidence>
<reference evidence="1" key="1">
    <citation type="submission" date="2022-12" db="EMBL/GenBank/DDBJ databases">
        <title>Reference genome sequencing for broad-spectrum identification of bacterial and archaeal isolates by mass spectrometry.</title>
        <authorList>
            <person name="Sekiguchi Y."/>
            <person name="Tourlousse D.M."/>
        </authorList>
    </citation>
    <scope>NUCLEOTIDE SEQUENCE</scope>
    <source>
        <strain evidence="1">ASRB1</strain>
    </source>
</reference>
<gene>
    <name evidence="1" type="ORF">DAMNIGENAA_21050</name>
</gene>
<dbReference type="AlphaFoldDB" id="A0A9W6D1Y2"/>
<organism evidence="1 2">
    <name type="scientific">Desulforhabdus amnigena</name>
    <dbReference type="NCBI Taxonomy" id="40218"/>
    <lineage>
        <taxon>Bacteria</taxon>
        <taxon>Pseudomonadati</taxon>
        <taxon>Thermodesulfobacteriota</taxon>
        <taxon>Syntrophobacteria</taxon>
        <taxon>Syntrophobacterales</taxon>
        <taxon>Syntrophobacteraceae</taxon>
        <taxon>Desulforhabdus</taxon>
    </lineage>
</organism>
<dbReference type="RefSeq" id="WP_281794072.1">
    <property type="nucleotide sequence ID" value="NZ_BSDR01000001.1"/>
</dbReference>
<protein>
    <submittedName>
        <fullName evidence="1">Uncharacterized protein</fullName>
    </submittedName>
</protein>
<name>A0A9W6D1Y2_9BACT</name>